<comment type="caution">
    <text evidence="1">The sequence shown here is derived from an EMBL/GenBank/DDBJ whole genome shotgun (WGS) entry which is preliminary data.</text>
</comment>
<gene>
    <name evidence="1" type="ORF">T10_2986</name>
</gene>
<protein>
    <submittedName>
        <fullName evidence="1">Uncharacterized protein</fullName>
    </submittedName>
</protein>
<dbReference type="AlphaFoldDB" id="A0A0V1N3W3"/>
<proteinExistence type="predicted"/>
<evidence type="ECO:0000313" key="1">
    <source>
        <dbReference type="EMBL" id="KRZ78676.1"/>
    </source>
</evidence>
<reference evidence="1 2" key="1">
    <citation type="submission" date="2015-01" db="EMBL/GenBank/DDBJ databases">
        <title>Evolution of Trichinella species and genotypes.</title>
        <authorList>
            <person name="Korhonen P.K."/>
            <person name="Edoardo P."/>
            <person name="Giuseppe L.R."/>
            <person name="Gasser R.B."/>
        </authorList>
    </citation>
    <scope>NUCLEOTIDE SEQUENCE [LARGE SCALE GENOMIC DNA]</scope>
    <source>
        <strain evidence="1">ISS1980</strain>
    </source>
</reference>
<evidence type="ECO:0000313" key="2">
    <source>
        <dbReference type="Proteomes" id="UP000054843"/>
    </source>
</evidence>
<organism evidence="1 2">
    <name type="scientific">Trichinella papuae</name>
    <dbReference type="NCBI Taxonomy" id="268474"/>
    <lineage>
        <taxon>Eukaryota</taxon>
        <taxon>Metazoa</taxon>
        <taxon>Ecdysozoa</taxon>
        <taxon>Nematoda</taxon>
        <taxon>Enoplea</taxon>
        <taxon>Dorylaimia</taxon>
        <taxon>Trichinellida</taxon>
        <taxon>Trichinellidae</taxon>
        <taxon>Trichinella</taxon>
    </lineage>
</organism>
<dbReference type="EMBL" id="JYDO01000011">
    <property type="protein sequence ID" value="KRZ78676.1"/>
    <property type="molecule type" value="Genomic_DNA"/>
</dbReference>
<name>A0A0V1N3W3_9BILA</name>
<sequence>MRIAWIFAAPRHDFFFTDRLYWRSGLSTFETFDKKNEEKDEKLFFFSSSVQLKDLVSDFDFSVEMLDEMSAKVEIEAANMENVI</sequence>
<accession>A0A0V1N3W3</accession>
<dbReference type="Proteomes" id="UP000054843">
    <property type="component" value="Unassembled WGS sequence"/>
</dbReference>
<keyword evidence="2" id="KW-1185">Reference proteome</keyword>